<dbReference type="Pfam" id="PF04577">
    <property type="entry name" value="Glyco_transf_61"/>
    <property type="match status" value="1"/>
</dbReference>
<keyword evidence="3" id="KW-0808">Transferase</keyword>
<reference evidence="10" key="1">
    <citation type="submission" date="2022-08" db="EMBL/GenBank/DDBJ databases">
        <authorList>
            <consortium name="DOE Joint Genome Institute"/>
            <person name="Min B."/>
            <person name="Riley R."/>
            <person name="Sierra-Patev S."/>
            <person name="Naranjo-Ortiz M."/>
            <person name="Looney B."/>
            <person name="Konkel Z."/>
            <person name="Slot J.C."/>
            <person name="Sakamoto Y."/>
            <person name="Steenwyk J.L."/>
            <person name="Rokas A."/>
            <person name="Carro J."/>
            <person name="Camarero S."/>
            <person name="Ferreira P."/>
            <person name="Molpeceres G."/>
            <person name="Ruiz-Duenas F.J."/>
            <person name="Serrano A."/>
            <person name="Henrissat B."/>
            <person name="Drula E."/>
            <person name="Hughes K.W."/>
            <person name="Mata J.L."/>
            <person name="Ishikawa N.K."/>
            <person name="Vargas-Isla R."/>
            <person name="Ushijima S."/>
            <person name="Smith C.A."/>
            <person name="Ahrendt S."/>
            <person name="Andreopoulos W."/>
            <person name="He G."/>
            <person name="Labutti K."/>
            <person name="Lipzen A."/>
            <person name="Ng V."/>
            <person name="Sandor L."/>
            <person name="Barry K."/>
            <person name="Martinez A.T."/>
            <person name="Xiao Y."/>
            <person name="Gibbons J.G."/>
            <person name="Terashima K."/>
            <person name="Hibbett D.S."/>
            <person name="Grigoriev I.V."/>
        </authorList>
    </citation>
    <scope>NUCLEOTIDE SEQUENCE</scope>
    <source>
        <strain evidence="10">TFB9207</strain>
    </source>
</reference>
<dbReference type="GO" id="GO:0097363">
    <property type="term" value="F:protein O-acetylglucosaminyltransferase activity"/>
    <property type="evidence" value="ECO:0007669"/>
    <property type="project" value="TreeGrafter"/>
</dbReference>
<dbReference type="Proteomes" id="UP001163846">
    <property type="component" value="Unassembled WGS sequence"/>
</dbReference>
<dbReference type="EMBL" id="MU805966">
    <property type="protein sequence ID" value="KAJ3843854.1"/>
    <property type="molecule type" value="Genomic_DNA"/>
</dbReference>
<evidence type="ECO:0000259" key="9">
    <source>
        <dbReference type="Pfam" id="PF04577"/>
    </source>
</evidence>
<protein>
    <recommendedName>
        <fullName evidence="9">Glycosyltransferase 61 catalytic domain-containing protein</fullName>
    </recommendedName>
</protein>
<dbReference type="PANTHER" id="PTHR20961">
    <property type="entry name" value="GLYCOSYLTRANSFERASE"/>
    <property type="match status" value="1"/>
</dbReference>
<evidence type="ECO:0000256" key="2">
    <source>
        <dbReference type="ARBA" id="ARBA00022676"/>
    </source>
</evidence>
<keyword evidence="11" id="KW-1185">Reference proteome</keyword>
<keyword evidence="5 8" id="KW-1133">Transmembrane helix</keyword>
<name>A0AA38UJR8_9AGAR</name>
<keyword evidence="2" id="KW-0328">Glycosyltransferase</keyword>
<feature type="domain" description="Glycosyltransferase 61 catalytic" evidence="9">
    <location>
        <begin position="431"/>
        <end position="530"/>
    </location>
</feature>
<dbReference type="GO" id="GO:0035269">
    <property type="term" value="P:protein O-linked glycosylation via mannose"/>
    <property type="evidence" value="ECO:0007669"/>
    <property type="project" value="TreeGrafter"/>
</dbReference>
<sequence>MFKLLRFPRLGHPFSWRDMMLILIGASFMHLLTVFYPIRDGTMGLFTTELGMGAAVIQINTHVHSGQSEVVGEGDLSHHEPGIGLEEKEAGIIADPAEKLSETSEAQEVQKFPATSVIHHAPGYTLFRNLYMSNGTLYILTDQSSSSSSSFPPVRMMASVSIFADGSAENIAAREPTREVMDFISLEEARRRWQDGRTDDYRVFEVEGNTVLFNDPSQFLNHYYHFVAELWFGVQAFWHGAFSEVIEETVPAWPIPDNWNWNAYPMETQSSHPSIYNHPPAHNHNTSSAIPPIHRSIFMHTSANGWRDVPGFNSFFIRAAFPSMTIEHQEDWDDRVSATRVSARAKNKERAFLFPLVLLVDRSAAFRDEMTGSHTQRTAAQAWEYMRSHGKLRGEKVGGWWEPVRSAVLRFTGIRDRTGGAKYVESTSASGAPSLSSPEKILITYISRQSGLRRKLTRASHEGLVSALEEFVERRNAARGTQDQKLEFELIVMEAEKLTKDEQLEIISRTTILLGPHGNGLTHLVFLPPTSLSTVIEIFYPGGFAHDYHWTSRALGMRWVGIWNDTSFTYPNEPEVAYPQGFQEDYIPVHGPAVVKAIEDIVDSVQETSQSF</sequence>
<evidence type="ECO:0000256" key="4">
    <source>
        <dbReference type="ARBA" id="ARBA00022692"/>
    </source>
</evidence>
<gene>
    <name evidence="10" type="ORF">F5878DRAFT_220811</name>
</gene>
<keyword evidence="7" id="KW-0325">Glycoprotein</keyword>
<evidence type="ECO:0000256" key="3">
    <source>
        <dbReference type="ARBA" id="ARBA00022679"/>
    </source>
</evidence>
<evidence type="ECO:0000256" key="6">
    <source>
        <dbReference type="ARBA" id="ARBA00023136"/>
    </source>
</evidence>
<proteinExistence type="predicted"/>
<evidence type="ECO:0000256" key="7">
    <source>
        <dbReference type="ARBA" id="ARBA00023180"/>
    </source>
</evidence>
<evidence type="ECO:0000256" key="1">
    <source>
        <dbReference type="ARBA" id="ARBA00004167"/>
    </source>
</evidence>
<dbReference type="AlphaFoldDB" id="A0AA38UJR8"/>
<organism evidence="10 11">
    <name type="scientific">Lentinula raphanica</name>
    <dbReference type="NCBI Taxonomy" id="153919"/>
    <lineage>
        <taxon>Eukaryota</taxon>
        <taxon>Fungi</taxon>
        <taxon>Dikarya</taxon>
        <taxon>Basidiomycota</taxon>
        <taxon>Agaricomycotina</taxon>
        <taxon>Agaricomycetes</taxon>
        <taxon>Agaricomycetidae</taxon>
        <taxon>Agaricales</taxon>
        <taxon>Marasmiineae</taxon>
        <taxon>Omphalotaceae</taxon>
        <taxon>Lentinula</taxon>
    </lineage>
</organism>
<accession>A0AA38UJR8</accession>
<dbReference type="GO" id="GO:0016020">
    <property type="term" value="C:membrane"/>
    <property type="evidence" value="ECO:0007669"/>
    <property type="project" value="UniProtKB-SubCell"/>
</dbReference>
<comment type="caution">
    <text evidence="10">The sequence shown here is derived from an EMBL/GenBank/DDBJ whole genome shotgun (WGS) entry which is preliminary data.</text>
</comment>
<evidence type="ECO:0000313" key="11">
    <source>
        <dbReference type="Proteomes" id="UP001163846"/>
    </source>
</evidence>
<evidence type="ECO:0000313" key="10">
    <source>
        <dbReference type="EMBL" id="KAJ3843854.1"/>
    </source>
</evidence>
<evidence type="ECO:0000256" key="5">
    <source>
        <dbReference type="ARBA" id="ARBA00022989"/>
    </source>
</evidence>
<dbReference type="PANTHER" id="PTHR20961:SF38">
    <property type="entry name" value="PROTEIN O-LINKED-MANNOSE BETA-1,4-N-ACETYLGLUCOSAMINYLTRANSFERASE 2"/>
    <property type="match status" value="1"/>
</dbReference>
<dbReference type="InterPro" id="IPR007657">
    <property type="entry name" value="Glycosyltransferase_61"/>
</dbReference>
<dbReference type="GO" id="GO:0005783">
    <property type="term" value="C:endoplasmic reticulum"/>
    <property type="evidence" value="ECO:0007669"/>
    <property type="project" value="TreeGrafter"/>
</dbReference>
<feature type="transmembrane region" description="Helical" evidence="8">
    <location>
        <begin position="20"/>
        <end position="38"/>
    </location>
</feature>
<dbReference type="InterPro" id="IPR049625">
    <property type="entry name" value="Glyco_transf_61_cat"/>
</dbReference>
<comment type="subcellular location">
    <subcellularLocation>
        <location evidence="1">Membrane</location>
        <topology evidence="1">Single-pass membrane protein</topology>
    </subcellularLocation>
</comment>
<keyword evidence="6 8" id="KW-0472">Membrane</keyword>
<evidence type="ECO:0000256" key="8">
    <source>
        <dbReference type="SAM" id="Phobius"/>
    </source>
</evidence>
<keyword evidence="4 8" id="KW-0812">Transmembrane</keyword>